<evidence type="ECO:0000259" key="15">
    <source>
        <dbReference type="PROSITE" id="PS50262"/>
    </source>
</evidence>
<dbReference type="Ensembl" id="ENSAOWT00000002967.1">
    <property type="protein sequence ID" value="ENSAOWP00000002582.1"/>
    <property type="gene ID" value="ENSAOWG00000001846.1"/>
</dbReference>
<feature type="transmembrane region" description="Helical" evidence="14">
    <location>
        <begin position="52"/>
        <end position="73"/>
    </location>
</feature>
<evidence type="ECO:0000256" key="2">
    <source>
        <dbReference type="ARBA" id="ARBA00022475"/>
    </source>
</evidence>
<dbReference type="AlphaFoldDB" id="A0A8B9NUF7"/>
<dbReference type="PRINTS" id="PR01476">
    <property type="entry name" value="LTBRECEPTOR"/>
</dbReference>
<dbReference type="InterPro" id="IPR003981">
    <property type="entry name" value="Leukotriene_B4_rcpt"/>
</dbReference>
<feature type="region of interest" description="Disordered" evidence="13">
    <location>
        <begin position="306"/>
        <end position="345"/>
    </location>
</feature>
<dbReference type="GO" id="GO:0007200">
    <property type="term" value="P:phospholipase C-activating G protein-coupled receptor signaling pathway"/>
    <property type="evidence" value="ECO:0007669"/>
    <property type="project" value="TreeGrafter"/>
</dbReference>
<proteinExistence type="inferred from homology"/>
<feature type="domain" description="G-protein coupled receptors family 1 profile" evidence="15">
    <location>
        <begin position="34"/>
        <end position="279"/>
    </location>
</feature>
<dbReference type="InterPro" id="IPR000276">
    <property type="entry name" value="GPCR_Rhodpsn"/>
</dbReference>
<evidence type="ECO:0000256" key="9">
    <source>
        <dbReference type="ARBA" id="ARBA00023180"/>
    </source>
</evidence>
<comment type="subcellular location">
    <subcellularLocation>
        <location evidence="1">Cell membrane</location>
        <topology evidence="1">Multi-pass membrane protein</topology>
    </subcellularLocation>
</comment>
<comment type="similarity">
    <text evidence="12">Belongs to the G-protein coupled receptor 1 family.</text>
</comment>
<dbReference type="GO" id="GO:0004875">
    <property type="term" value="F:complement receptor activity"/>
    <property type="evidence" value="ECO:0007669"/>
    <property type="project" value="TreeGrafter"/>
</dbReference>
<feature type="transmembrane region" description="Helical" evidence="14">
    <location>
        <begin position="218"/>
        <end position="235"/>
    </location>
</feature>
<sequence>MTLSCFSNTTAAPIPGATVGLVLLSLAFAVGLPGNAFVLWSSTVLTRRHTVPALLVTHLALADVATLLTAPVYLRFLSTGRWELGLAACQGCHYICAVAMYASVFLIVLMSLHRCLAVSRPMLALAGHSAWATHGTVAAAWVMAFLLAVPTITFREVSGEAPRERCQRAHNSTGWLVFHNLLETVAGWALPMATIAAGYGVLLWRLRHTRFRRKGRTQRLVVLVVVAFAAAWGPYHAVNLLEVAGELHGTQGLCRAAAVARPPLTALAFFSSAVNPLLYACAGRGLLRTAGATFMARLFEGTASEIGSRRTGTGRATKRTGEPQAEGEVGKEDDTAASKPLSLND</sequence>
<feature type="transmembrane region" description="Helical" evidence="14">
    <location>
        <begin position="130"/>
        <end position="149"/>
    </location>
</feature>
<evidence type="ECO:0000256" key="14">
    <source>
        <dbReference type="SAM" id="Phobius"/>
    </source>
</evidence>
<dbReference type="InterPro" id="IPR017452">
    <property type="entry name" value="GPCR_Rhodpsn_7TM"/>
</dbReference>
<dbReference type="GO" id="GO:0007204">
    <property type="term" value="P:positive regulation of cytosolic calcium ion concentration"/>
    <property type="evidence" value="ECO:0007669"/>
    <property type="project" value="TreeGrafter"/>
</dbReference>
<keyword evidence="4 12" id="KW-0812">Transmembrane</keyword>
<dbReference type="Gene3D" id="1.20.1070.10">
    <property type="entry name" value="Rhodopsin 7-helix transmembrane proteins"/>
    <property type="match status" value="1"/>
</dbReference>
<keyword evidence="5 14" id="KW-1133">Transmembrane helix</keyword>
<dbReference type="SUPFAM" id="SSF81321">
    <property type="entry name" value="Family A G protein-coupled receptor-like"/>
    <property type="match status" value="1"/>
</dbReference>
<feature type="transmembrane region" description="Helical" evidence="14">
    <location>
        <begin position="266"/>
        <end position="287"/>
    </location>
</feature>
<comment type="similarity">
    <text evidence="11">Belongs to the chemokine-like receptor (CMKLR) family.</text>
</comment>
<evidence type="ECO:0000313" key="17">
    <source>
        <dbReference type="Proteomes" id="UP000694424"/>
    </source>
</evidence>
<evidence type="ECO:0000256" key="3">
    <source>
        <dbReference type="ARBA" id="ARBA00022553"/>
    </source>
</evidence>
<evidence type="ECO:0000256" key="8">
    <source>
        <dbReference type="ARBA" id="ARBA00023170"/>
    </source>
</evidence>
<keyword evidence="7 14" id="KW-0472">Membrane</keyword>
<feature type="transmembrane region" description="Helical" evidence="14">
    <location>
        <begin position="85"/>
        <end position="109"/>
    </location>
</feature>
<dbReference type="PANTHER" id="PTHR24225:SF72">
    <property type="entry name" value="G-PROTEIN COUPLED RECEPTORS FAMILY 1 PROFILE DOMAIN-CONTAINING PROTEIN-RELATED"/>
    <property type="match status" value="1"/>
</dbReference>
<dbReference type="PROSITE" id="PS50262">
    <property type="entry name" value="G_PROTEIN_RECEP_F1_2"/>
    <property type="match status" value="1"/>
</dbReference>
<accession>A0A8B9NUF7</accession>
<evidence type="ECO:0000256" key="12">
    <source>
        <dbReference type="RuleBase" id="RU000688"/>
    </source>
</evidence>
<feature type="transmembrane region" description="Helical" evidence="14">
    <location>
        <begin position="185"/>
        <end position="206"/>
    </location>
</feature>
<evidence type="ECO:0000256" key="11">
    <source>
        <dbReference type="ARBA" id="ARBA00025736"/>
    </source>
</evidence>
<evidence type="ECO:0000256" key="13">
    <source>
        <dbReference type="SAM" id="MobiDB-lite"/>
    </source>
</evidence>
<evidence type="ECO:0000256" key="6">
    <source>
        <dbReference type="ARBA" id="ARBA00023040"/>
    </source>
</evidence>
<evidence type="ECO:0000256" key="10">
    <source>
        <dbReference type="ARBA" id="ARBA00023224"/>
    </source>
</evidence>
<evidence type="ECO:0000256" key="4">
    <source>
        <dbReference type="ARBA" id="ARBA00022692"/>
    </source>
</evidence>
<dbReference type="FunFam" id="1.20.1070.10:FF:000109">
    <property type="entry name" value="Leukotriene B4 receptor"/>
    <property type="match status" value="1"/>
</dbReference>
<keyword evidence="8 12" id="KW-0675">Receptor</keyword>
<dbReference type="PANTHER" id="PTHR24225">
    <property type="entry name" value="CHEMOTACTIC RECEPTOR"/>
    <property type="match status" value="1"/>
</dbReference>
<reference evidence="16" key="2">
    <citation type="submission" date="2025-09" db="UniProtKB">
        <authorList>
            <consortium name="Ensembl"/>
        </authorList>
    </citation>
    <scope>IDENTIFICATION</scope>
</reference>
<keyword evidence="2" id="KW-1003">Cell membrane</keyword>
<keyword evidence="17" id="KW-1185">Reference proteome</keyword>
<dbReference type="InterPro" id="IPR000826">
    <property type="entry name" value="Formyl_rcpt-rel"/>
</dbReference>
<reference evidence="16" key="1">
    <citation type="submission" date="2025-08" db="UniProtKB">
        <authorList>
            <consortium name="Ensembl"/>
        </authorList>
    </citation>
    <scope>IDENTIFICATION</scope>
</reference>
<keyword evidence="10 12" id="KW-0807">Transducer</keyword>
<keyword evidence="6 12" id="KW-0297">G-protein coupled receptor</keyword>
<evidence type="ECO:0000256" key="1">
    <source>
        <dbReference type="ARBA" id="ARBA00004651"/>
    </source>
</evidence>
<dbReference type="PROSITE" id="PS00237">
    <property type="entry name" value="G_PROTEIN_RECEP_F1_1"/>
    <property type="match status" value="1"/>
</dbReference>
<dbReference type="GO" id="GO:0004974">
    <property type="term" value="F:leukotriene receptor activity"/>
    <property type="evidence" value="ECO:0007669"/>
    <property type="project" value="InterPro"/>
</dbReference>
<dbReference type="GO" id="GO:0005886">
    <property type="term" value="C:plasma membrane"/>
    <property type="evidence" value="ECO:0007669"/>
    <property type="project" value="UniProtKB-SubCell"/>
</dbReference>
<organism evidence="16 17">
    <name type="scientific">Apteryx owenii</name>
    <name type="common">Little spotted kiwi</name>
    <dbReference type="NCBI Taxonomy" id="8824"/>
    <lineage>
        <taxon>Eukaryota</taxon>
        <taxon>Metazoa</taxon>
        <taxon>Chordata</taxon>
        <taxon>Craniata</taxon>
        <taxon>Vertebrata</taxon>
        <taxon>Euteleostomi</taxon>
        <taxon>Archelosauria</taxon>
        <taxon>Archosauria</taxon>
        <taxon>Dinosauria</taxon>
        <taxon>Saurischia</taxon>
        <taxon>Theropoda</taxon>
        <taxon>Coelurosauria</taxon>
        <taxon>Aves</taxon>
        <taxon>Palaeognathae</taxon>
        <taxon>Apterygiformes</taxon>
        <taxon>Apterygidae</taxon>
        <taxon>Apteryx</taxon>
    </lineage>
</organism>
<keyword evidence="9" id="KW-0325">Glycoprotein</keyword>
<dbReference type="PRINTS" id="PR00237">
    <property type="entry name" value="GPCRRHODOPSN"/>
</dbReference>
<protein>
    <recommendedName>
        <fullName evidence="15">G-protein coupled receptors family 1 profile domain-containing protein</fullName>
    </recommendedName>
</protein>
<evidence type="ECO:0000256" key="7">
    <source>
        <dbReference type="ARBA" id="ARBA00023136"/>
    </source>
</evidence>
<name>A0A8B9NUF7_APTOW</name>
<keyword evidence="3" id="KW-0597">Phosphoprotein</keyword>
<evidence type="ECO:0000256" key="5">
    <source>
        <dbReference type="ARBA" id="ARBA00022989"/>
    </source>
</evidence>
<dbReference type="Proteomes" id="UP000694424">
    <property type="component" value="Unplaced"/>
</dbReference>
<dbReference type="GO" id="GO:0006954">
    <property type="term" value="P:inflammatory response"/>
    <property type="evidence" value="ECO:0007669"/>
    <property type="project" value="TreeGrafter"/>
</dbReference>
<feature type="transmembrane region" description="Helical" evidence="14">
    <location>
        <begin position="20"/>
        <end position="40"/>
    </location>
</feature>
<evidence type="ECO:0000313" key="16">
    <source>
        <dbReference type="Ensembl" id="ENSAOWP00000002582.1"/>
    </source>
</evidence>
<dbReference type="Pfam" id="PF00001">
    <property type="entry name" value="7tm_1"/>
    <property type="match status" value="1"/>
</dbReference>